<evidence type="ECO:0000259" key="3">
    <source>
        <dbReference type="PROSITE" id="PS51778"/>
    </source>
</evidence>
<dbReference type="PROSITE" id="PS51778">
    <property type="entry name" value="VAST"/>
    <property type="match status" value="1"/>
</dbReference>
<protein>
    <recommendedName>
        <fullName evidence="3">VASt domain-containing protein</fullName>
    </recommendedName>
</protein>
<keyword evidence="5" id="KW-1185">Reference proteome</keyword>
<evidence type="ECO:0000313" key="5">
    <source>
        <dbReference type="Proteomes" id="UP001372338"/>
    </source>
</evidence>
<name>A0AAN9IK10_CROPI</name>
<comment type="subcellular location">
    <subcellularLocation>
        <location evidence="1">Membrane</location>
    </subcellularLocation>
</comment>
<dbReference type="PANTHER" id="PTHR46296">
    <property type="entry name" value="BNAA05G37250D PROTEIN"/>
    <property type="match status" value="1"/>
</dbReference>
<evidence type="ECO:0000313" key="4">
    <source>
        <dbReference type="EMBL" id="KAK7281949.1"/>
    </source>
</evidence>
<dbReference type="GO" id="GO:0016020">
    <property type="term" value="C:membrane"/>
    <property type="evidence" value="ECO:0007669"/>
    <property type="project" value="UniProtKB-SubCell"/>
</dbReference>
<organism evidence="4 5">
    <name type="scientific">Crotalaria pallida</name>
    <name type="common">Smooth rattlebox</name>
    <name type="synonym">Crotalaria striata</name>
    <dbReference type="NCBI Taxonomy" id="3830"/>
    <lineage>
        <taxon>Eukaryota</taxon>
        <taxon>Viridiplantae</taxon>
        <taxon>Streptophyta</taxon>
        <taxon>Embryophyta</taxon>
        <taxon>Tracheophyta</taxon>
        <taxon>Spermatophyta</taxon>
        <taxon>Magnoliopsida</taxon>
        <taxon>eudicotyledons</taxon>
        <taxon>Gunneridae</taxon>
        <taxon>Pentapetalae</taxon>
        <taxon>rosids</taxon>
        <taxon>fabids</taxon>
        <taxon>Fabales</taxon>
        <taxon>Fabaceae</taxon>
        <taxon>Papilionoideae</taxon>
        <taxon>50 kb inversion clade</taxon>
        <taxon>genistoids sensu lato</taxon>
        <taxon>core genistoids</taxon>
        <taxon>Crotalarieae</taxon>
        <taxon>Crotalaria</taxon>
    </lineage>
</organism>
<evidence type="ECO:0000256" key="1">
    <source>
        <dbReference type="ARBA" id="ARBA00004370"/>
    </source>
</evidence>
<evidence type="ECO:0000256" key="2">
    <source>
        <dbReference type="ARBA" id="ARBA00023136"/>
    </source>
</evidence>
<sequence>MKSIDNKPEMPENLQGGILVNRIYVVSPYDLNTCLFAPNSKIRKDFAALQGTTNLQEGPWALKPRDMCCLTRIVSYAKAASKFIKVVNAIEEKTYIRVTKEEFGVLVNIMPTRGLSSEVVSSHLVVSWGAVFLQKTMMKGMIERGIRHGLKEGFDQFSNLLALNFKVLQETFSRS</sequence>
<dbReference type="Pfam" id="PF16016">
    <property type="entry name" value="VASt"/>
    <property type="match status" value="1"/>
</dbReference>
<dbReference type="PANTHER" id="PTHR46296:SF7">
    <property type="entry name" value="C2 DOMAIN-CONTAINING PROTEIN"/>
    <property type="match status" value="1"/>
</dbReference>
<comment type="caution">
    <text evidence="4">The sequence shown here is derived from an EMBL/GenBank/DDBJ whole genome shotgun (WGS) entry which is preliminary data.</text>
</comment>
<gene>
    <name evidence="4" type="ORF">RIF29_10357</name>
</gene>
<dbReference type="Proteomes" id="UP001372338">
    <property type="component" value="Unassembled WGS sequence"/>
</dbReference>
<proteinExistence type="predicted"/>
<accession>A0AAN9IK10</accession>
<reference evidence="4 5" key="1">
    <citation type="submission" date="2024-01" db="EMBL/GenBank/DDBJ databases">
        <title>The genomes of 5 underutilized Papilionoideae crops provide insights into root nodulation and disease resistanc.</title>
        <authorList>
            <person name="Yuan L."/>
        </authorList>
    </citation>
    <scope>NUCLEOTIDE SEQUENCE [LARGE SCALE GENOMIC DNA]</scope>
    <source>
        <strain evidence="4">ZHUSHIDOU_FW_LH</strain>
        <tissue evidence="4">Leaf</tissue>
    </source>
</reference>
<feature type="domain" description="VASt" evidence="3">
    <location>
        <begin position="15"/>
        <end position="169"/>
    </location>
</feature>
<dbReference type="InterPro" id="IPR044511">
    <property type="entry name" value="At1g03370/At5g50170-like"/>
</dbReference>
<dbReference type="AlphaFoldDB" id="A0AAN9IK10"/>
<dbReference type="InterPro" id="IPR031968">
    <property type="entry name" value="VASt"/>
</dbReference>
<dbReference type="EMBL" id="JAYWIO010000002">
    <property type="protein sequence ID" value="KAK7281949.1"/>
    <property type="molecule type" value="Genomic_DNA"/>
</dbReference>
<keyword evidence="2" id="KW-0472">Membrane</keyword>